<protein>
    <recommendedName>
        <fullName evidence="4">ABC transporter permease</fullName>
    </recommendedName>
</protein>
<sequence length="265" mass="27414">MSQPDVLTRSLWDARRSLPGWTLAIAAVALMYAAFWPTVNSPEMADALAAYPEGMMAAFNSGDLGTPQGYLGGAVYGLLVPLLVAVFMIAAGTRSIAGDEEAGTLDLVLAHPVSRPSLALQRLGGALAGMAVVAVVLFALMVALRRPFELDAVSIGGFLAVNVQLALFGALFGTLAFALGAATGRKAVALGVSAATAVLAYLANSVFPQVEALGWTRTISPFHWYLGGDPLTNGLQWPGVLALTGGVVVLAAAGTWLFTRRDLTA</sequence>
<gene>
    <name evidence="2" type="ORF">AFR_08775</name>
</gene>
<keyword evidence="3" id="KW-1185">Reference proteome</keyword>
<dbReference type="eggNOG" id="COG1277">
    <property type="taxonomic scope" value="Bacteria"/>
</dbReference>
<feature type="transmembrane region" description="Helical" evidence="1">
    <location>
        <begin position="235"/>
        <end position="258"/>
    </location>
</feature>
<keyword evidence="1" id="KW-1133">Transmembrane helix</keyword>
<dbReference type="Proteomes" id="UP000017746">
    <property type="component" value="Chromosome"/>
</dbReference>
<dbReference type="STRING" id="1246995.AFR_08775"/>
<feature type="transmembrane region" description="Helical" evidence="1">
    <location>
        <begin position="187"/>
        <end position="207"/>
    </location>
</feature>
<feature type="transmembrane region" description="Helical" evidence="1">
    <location>
        <begin position="70"/>
        <end position="91"/>
    </location>
</feature>
<evidence type="ECO:0000313" key="3">
    <source>
        <dbReference type="Proteomes" id="UP000017746"/>
    </source>
</evidence>
<dbReference type="PATRIC" id="fig|1246995.3.peg.1786"/>
<dbReference type="GO" id="GO:0140359">
    <property type="term" value="F:ABC-type transporter activity"/>
    <property type="evidence" value="ECO:0007669"/>
    <property type="project" value="InterPro"/>
</dbReference>
<keyword evidence="1" id="KW-0812">Transmembrane</keyword>
<dbReference type="EMBL" id="CP006272">
    <property type="protein sequence ID" value="AGZ40044.1"/>
    <property type="molecule type" value="Genomic_DNA"/>
</dbReference>
<dbReference type="GO" id="GO:0005886">
    <property type="term" value="C:plasma membrane"/>
    <property type="evidence" value="ECO:0007669"/>
    <property type="project" value="UniProtKB-SubCell"/>
</dbReference>
<evidence type="ECO:0000256" key="1">
    <source>
        <dbReference type="SAM" id="Phobius"/>
    </source>
</evidence>
<dbReference type="Pfam" id="PF12679">
    <property type="entry name" value="ABC2_membrane_2"/>
    <property type="match status" value="1"/>
</dbReference>
<proteinExistence type="predicted"/>
<feature type="transmembrane region" description="Helical" evidence="1">
    <location>
        <begin position="155"/>
        <end position="180"/>
    </location>
</feature>
<keyword evidence="1" id="KW-0472">Membrane</keyword>
<evidence type="ECO:0008006" key="4">
    <source>
        <dbReference type="Google" id="ProtNLM"/>
    </source>
</evidence>
<dbReference type="PANTHER" id="PTHR37305">
    <property type="entry name" value="INTEGRAL MEMBRANE PROTEIN-RELATED"/>
    <property type="match status" value="1"/>
</dbReference>
<name>U5VT86_9ACTN</name>
<dbReference type="OrthoDB" id="3686802at2"/>
<dbReference type="RefSeq" id="WP_023359575.1">
    <property type="nucleotide sequence ID" value="NC_022657.1"/>
</dbReference>
<evidence type="ECO:0000313" key="2">
    <source>
        <dbReference type="EMBL" id="AGZ40044.1"/>
    </source>
</evidence>
<feature type="transmembrane region" description="Helical" evidence="1">
    <location>
        <begin position="123"/>
        <end position="143"/>
    </location>
</feature>
<organism evidence="2 3">
    <name type="scientific">Actinoplanes friuliensis DSM 7358</name>
    <dbReference type="NCBI Taxonomy" id="1246995"/>
    <lineage>
        <taxon>Bacteria</taxon>
        <taxon>Bacillati</taxon>
        <taxon>Actinomycetota</taxon>
        <taxon>Actinomycetes</taxon>
        <taxon>Micromonosporales</taxon>
        <taxon>Micromonosporaceae</taxon>
        <taxon>Actinoplanes</taxon>
    </lineage>
</organism>
<feature type="transmembrane region" description="Helical" evidence="1">
    <location>
        <begin position="21"/>
        <end position="39"/>
    </location>
</feature>
<dbReference type="HOGENOM" id="CLU_064090_3_0_11"/>
<dbReference type="PANTHER" id="PTHR37305:SF1">
    <property type="entry name" value="MEMBRANE PROTEIN"/>
    <property type="match status" value="1"/>
</dbReference>
<dbReference type="KEGG" id="afs:AFR_08775"/>
<dbReference type="AlphaFoldDB" id="U5VT86"/>
<reference evidence="2 3" key="1">
    <citation type="journal article" date="2014" name="J. Biotechnol.">
        <title>Complete genome sequence of the actinobacterium Actinoplanes friuliensis HAG 010964, producer of the lipopeptide antibiotic friulimycin.</title>
        <authorList>
            <person name="Ruckert C."/>
            <person name="Szczepanowski R."/>
            <person name="Albersmeier A."/>
            <person name="Goesmann A."/>
            <person name="Fischer N."/>
            <person name="Steinkamper A."/>
            <person name="Puhler A."/>
            <person name="Biener R."/>
            <person name="Schwartz D."/>
            <person name="Kalinowski J."/>
        </authorList>
    </citation>
    <scope>NUCLEOTIDE SEQUENCE [LARGE SCALE GENOMIC DNA]</scope>
    <source>
        <strain evidence="2 3">DSM 7358</strain>
    </source>
</reference>
<accession>U5VT86</accession>